<dbReference type="Pfam" id="PF04055">
    <property type="entry name" value="Radical_SAM"/>
    <property type="match status" value="1"/>
</dbReference>
<dbReference type="InterPro" id="IPR058240">
    <property type="entry name" value="rSAM_sf"/>
</dbReference>
<organism evidence="6 7">
    <name type="scientific">Campylobacter phage CP20</name>
    <dbReference type="NCBI Taxonomy" id="2506428"/>
    <lineage>
        <taxon>Viruses</taxon>
        <taxon>Duplodnaviria</taxon>
        <taxon>Heunggongvirae</taxon>
        <taxon>Uroviricota</taxon>
        <taxon>Caudoviricetes</taxon>
        <taxon>Connertonviridae</taxon>
        <taxon>Firehammervirus</taxon>
        <taxon>Firehammervirus CPt10</taxon>
    </lineage>
</organism>
<evidence type="ECO:0000313" key="6">
    <source>
        <dbReference type="EMBL" id="QAU04903.1"/>
    </source>
</evidence>
<evidence type="ECO:0000259" key="5">
    <source>
        <dbReference type="PROSITE" id="PS51918"/>
    </source>
</evidence>
<dbReference type="PROSITE" id="PS51918">
    <property type="entry name" value="RADICAL_SAM"/>
    <property type="match status" value="1"/>
</dbReference>
<dbReference type="SFLD" id="SFLDG01067">
    <property type="entry name" value="SPASM/twitch_domain_containing"/>
    <property type="match status" value="1"/>
</dbReference>
<evidence type="ECO:0000256" key="3">
    <source>
        <dbReference type="ARBA" id="ARBA00023004"/>
    </source>
</evidence>
<dbReference type="InterPro" id="IPR007197">
    <property type="entry name" value="rSAM"/>
</dbReference>
<dbReference type="GO" id="GO:0046872">
    <property type="term" value="F:metal ion binding"/>
    <property type="evidence" value="ECO:0007669"/>
    <property type="project" value="UniProtKB-KW"/>
</dbReference>
<evidence type="ECO:0000256" key="2">
    <source>
        <dbReference type="ARBA" id="ARBA00022723"/>
    </source>
</evidence>
<dbReference type="PANTHER" id="PTHR11228:SF7">
    <property type="entry name" value="PQQA PEPTIDE CYCLASE"/>
    <property type="match status" value="1"/>
</dbReference>
<dbReference type="SFLD" id="SFLDS00029">
    <property type="entry name" value="Radical_SAM"/>
    <property type="match status" value="1"/>
</dbReference>
<keyword evidence="2" id="KW-0479">Metal-binding</keyword>
<dbReference type="InterPro" id="IPR013785">
    <property type="entry name" value="Aldolase_TIM"/>
</dbReference>
<dbReference type="SUPFAM" id="SSF102114">
    <property type="entry name" value="Radical SAM enzymes"/>
    <property type="match status" value="1"/>
</dbReference>
<evidence type="ECO:0000256" key="4">
    <source>
        <dbReference type="ARBA" id="ARBA00023014"/>
    </source>
</evidence>
<keyword evidence="1" id="KW-0949">S-adenosyl-L-methionine</keyword>
<dbReference type="Gene3D" id="3.20.20.70">
    <property type="entry name" value="Aldolase class I"/>
    <property type="match status" value="1"/>
</dbReference>
<dbReference type="CDD" id="cd01335">
    <property type="entry name" value="Radical_SAM"/>
    <property type="match status" value="1"/>
</dbReference>
<dbReference type="PANTHER" id="PTHR11228">
    <property type="entry name" value="RADICAL SAM DOMAIN PROTEIN"/>
    <property type="match status" value="1"/>
</dbReference>
<protein>
    <submittedName>
        <fullName evidence="6">Radical SAM domain protein</fullName>
    </submittedName>
</protein>
<evidence type="ECO:0000256" key="1">
    <source>
        <dbReference type="ARBA" id="ARBA00022691"/>
    </source>
</evidence>
<sequence length="338" mass="39324">MHSDIIQTLSSAGAYLPNDTICPRAKLDTGTYCNYRCYFCYYQNELDKKTPFEVIKKRIDTLYSIGCRDFDLSGGESSIHPDFFKILEYIKSLNPDNKISCLTNGSKFQNKDFLKKAKDLGLSEILFSLHSVNETHDKITGIKNSYNYIIKAIHNAKDLDIVVRLNSTITDVNYKLVDTEYFEVVEKLEPLEMNFLPLNYFSQNSKSKGVNYSEILEPIKRFIDLSKIPLINVRYVPFCYMTGYEKYVVGYYQHIYDIYDWNIAMYEYLEPNLVNLAKQAASNRQKSYRKCDACRTCKYFYICDGIEPQVLKTGCEFKPIQGSKIKDVNAFRKSFFDI</sequence>
<dbReference type="InterPro" id="IPR050377">
    <property type="entry name" value="Radical_SAM_PqqE_MftC-like"/>
</dbReference>
<reference evidence="6 7" key="1">
    <citation type="submission" date="2019-01" db="EMBL/GenBank/DDBJ databases">
        <title>Complete genome sequence of Campylobacter bacteriophage CP20.</title>
        <authorList>
            <person name="Connerton I.F."/>
        </authorList>
    </citation>
    <scope>NUCLEOTIDE SEQUENCE [LARGE SCALE GENOMIC DNA]</scope>
</reference>
<dbReference type="GO" id="GO:0051536">
    <property type="term" value="F:iron-sulfur cluster binding"/>
    <property type="evidence" value="ECO:0007669"/>
    <property type="project" value="UniProtKB-KW"/>
</dbReference>
<keyword evidence="4" id="KW-0411">Iron-sulfur</keyword>
<dbReference type="GO" id="GO:0003824">
    <property type="term" value="F:catalytic activity"/>
    <property type="evidence" value="ECO:0007669"/>
    <property type="project" value="InterPro"/>
</dbReference>
<evidence type="ECO:0000313" key="7">
    <source>
        <dbReference type="Proteomes" id="UP000290538"/>
    </source>
</evidence>
<keyword evidence="3" id="KW-0408">Iron</keyword>
<dbReference type="EMBL" id="MK408758">
    <property type="protein sequence ID" value="QAU04903.1"/>
    <property type="molecule type" value="Genomic_DNA"/>
</dbReference>
<name>A0A410T7T5_9CAUD</name>
<feature type="domain" description="Radical SAM core" evidence="5">
    <location>
        <begin position="15"/>
        <end position="234"/>
    </location>
</feature>
<accession>A0A410T7T5</accession>
<dbReference type="Proteomes" id="UP000290538">
    <property type="component" value="Segment"/>
</dbReference>
<proteinExistence type="predicted"/>